<evidence type="ECO:0000313" key="4">
    <source>
        <dbReference type="Proteomes" id="UP001501581"/>
    </source>
</evidence>
<feature type="signal peptide" evidence="2">
    <location>
        <begin position="1"/>
        <end position="24"/>
    </location>
</feature>
<dbReference type="Pfam" id="PF03583">
    <property type="entry name" value="LIP"/>
    <property type="match status" value="1"/>
</dbReference>
<dbReference type="RefSeq" id="WP_343991631.1">
    <property type="nucleotide sequence ID" value="NZ_BAAALG010000002.1"/>
</dbReference>
<dbReference type="PANTHER" id="PTHR34853">
    <property type="match status" value="1"/>
</dbReference>
<dbReference type="Gene3D" id="3.40.50.1820">
    <property type="entry name" value="alpha/beta hydrolase"/>
    <property type="match status" value="2"/>
</dbReference>
<dbReference type="InterPro" id="IPR029058">
    <property type="entry name" value="AB_hydrolase_fold"/>
</dbReference>
<name>A0ABP4E9X8_9ACTN</name>
<dbReference type="PANTHER" id="PTHR34853:SF1">
    <property type="entry name" value="LIPASE 5"/>
    <property type="match status" value="1"/>
</dbReference>
<dbReference type="GO" id="GO:0016787">
    <property type="term" value="F:hydrolase activity"/>
    <property type="evidence" value="ECO:0007669"/>
    <property type="project" value="UniProtKB-KW"/>
</dbReference>
<gene>
    <name evidence="3" type="ORF">GCM10009668_08150</name>
</gene>
<evidence type="ECO:0000256" key="2">
    <source>
        <dbReference type="SAM" id="SignalP"/>
    </source>
</evidence>
<feature type="chain" id="PRO_5047161131" evidence="2">
    <location>
        <begin position="25"/>
        <end position="407"/>
    </location>
</feature>
<evidence type="ECO:0000256" key="1">
    <source>
        <dbReference type="SAM" id="MobiDB-lite"/>
    </source>
</evidence>
<organism evidence="3 4">
    <name type="scientific">Nocardioides dubius</name>
    <dbReference type="NCBI Taxonomy" id="317019"/>
    <lineage>
        <taxon>Bacteria</taxon>
        <taxon>Bacillati</taxon>
        <taxon>Actinomycetota</taxon>
        <taxon>Actinomycetes</taxon>
        <taxon>Propionibacteriales</taxon>
        <taxon>Nocardioidaceae</taxon>
        <taxon>Nocardioides</taxon>
    </lineage>
</organism>
<feature type="region of interest" description="Disordered" evidence="1">
    <location>
        <begin position="24"/>
        <end position="44"/>
    </location>
</feature>
<dbReference type="PIRSF" id="PIRSF029171">
    <property type="entry name" value="Esterase_LipA"/>
    <property type="match status" value="1"/>
</dbReference>
<accession>A0ABP4E9X8</accession>
<evidence type="ECO:0000313" key="3">
    <source>
        <dbReference type="EMBL" id="GAA1094651.1"/>
    </source>
</evidence>
<proteinExistence type="predicted"/>
<sequence length="407" mass="41942">MKTRLLPVAAVLGSVALLSLSACTPGDGSDEPTRAATSATAESGTVKPGTLLTKKALNATASLPSAAEDWRITYESENAAGEHIVVSGAVAIPKGEAPQGGWPVLSWGHGTTGYADVCAPSAQGDDGLAADDYLDVMRTFVDHWVARGYAVARTDYEGLGTPGGHPYMNALSAANTITDIVRAAAQVNESVGTTWVAMGHSQGGQAAVAAAQYGPGRAPELDLRGAASVAPGGVGLSQTPAWARSAPPGSEAIQPYIPLIVLGAQAGDPSVDADAIMSKKATDLVGFTRAGCPWGQVPAPDAIPMNELFATDADLASLEQYLDAQDPTNLKPQVPVLLQAGKADVEVELAGVQGMRATYCAAGAVVTYRDYEGLDHVPMLVDSGPREEAFAWLDRVVHGKEIENDCV</sequence>
<protein>
    <submittedName>
        <fullName evidence="3">Alpha/beta fold hydrolase</fullName>
    </submittedName>
</protein>
<dbReference type="Proteomes" id="UP001501581">
    <property type="component" value="Unassembled WGS sequence"/>
</dbReference>
<dbReference type="EMBL" id="BAAALG010000002">
    <property type="protein sequence ID" value="GAA1094651.1"/>
    <property type="molecule type" value="Genomic_DNA"/>
</dbReference>
<dbReference type="InterPro" id="IPR005152">
    <property type="entry name" value="Lipase_secreted"/>
</dbReference>
<keyword evidence="3" id="KW-0378">Hydrolase</keyword>
<comment type="caution">
    <text evidence="3">The sequence shown here is derived from an EMBL/GenBank/DDBJ whole genome shotgun (WGS) entry which is preliminary data.</text>
</comment>
<keyword evidence="2" id="KW-0732">Signal</keyword>
<reference evidence="4" key="1">
    <citation type="journal article" date="2019" name="Int. J. Syst. Evol. Microbiol.">
        <title>The Global Catalogue of Microorganisms (GCM) 10K type strain sequencing project: providing services to taxonomists for standard genome sequencing and annotation.</title>
        <authorList>
            <consortium name="The Broad Institute Genomics Platform"/>
            <consortium name="The Broad Institute Genome Sequencing Center for Infectious Disease"/>
            <person name="Wu L."/>
            <person name="Ma J."/>
        </authorList>
    </citation>
    <scope>NUCLEOTIDE SEQUENCE [LARGE SCALE GENOMIC DNA]</scope>
    <source>
        <strain evidence="4">JCM 13008</strain>
    </source>
</reference>
<keyword evidence="4" id="KW-1185">Reference proteome</keyword>
<dbReference type="SUPFAM" id="SSF53474">
    <property type="entry name" value="alpha/beta-Hydrolases"/>
    <property type="match status" value="1"/>
</dbReference>
<dbReference type="PROSITE" id="PS51257">
    <property type="entry name" value="PROKAR_LIPOPROTEIN"/>
    <property type="match status" value="1"/>
</dbReference>